<feature type="chain" id="PRO_5028296141" description="Transmembrane 9 superfamily member" evidence="1">
    <location>
        <begin position="23"/>
        <end position="112"/>
    </location>
</feature>
<name>A0A0S4KK66_BODSA</name>
<evidence type="ECO:0000256" key="1">
    <source>
        <dbReference type="SAM" id="SignalP"/>
    </source>
</evidence>
<feature type="signal peptide" evidence="1">
    <location>
        <begin position="1"/>
        <end position="22"/>
    </location>
</feature>
<proteinExistence type="predicted"/>
<keyword evidence="1" id="KW-0732">Signal</keyword>
<reference evidence="3" key="1">
    <citation type="submission" date="2015-09" db="EMBL/GenBank/DDBJ databases">
        <authorList>
            <consortium name="Pathogen Informatics"/>
        </authorList>
    </citation>
    <scope>NUCLEOTIDE SEQUENCE [LARGE SCALE GENOMIC DNA]</scope>
    <source>
        <strain evidence="3">Lake Konstanz</strain>
    </source>
</reference>
<accession>A0A0S4KK66</accession>
<organism evidence="2 3">
    <name type="scientific">Bodo saltans</name>
    <name type="common">Flagellated protozoan</name>
    <dbReference type="NCBI Taxonomy" id="75058"/>
    <lineage>
        <taxon>Eukaryota</taxon>
        <taxon>Discoba</taxon>
        <taxon>Euglenozoa</taxon>
        <taxon>Kinetoplastea</taxon>
        <taxon>Metakinetoplastina</taxon>
        <taxon>Eubodonida</taxon>
        <taxon>Bodonidae</taxon>
        <taxon>Bodo</taxon>
    </lineage>
</organism>
<dbReference type="AlphaFoldDB" id="A0A0S4KK66"/>
<evidence type="ECO:0000313" key="2">
    <source>
        <dbReference type="EMBL" id="CUI14980.1"/>
    </source>
</evidence>
<keyword evidence="3" id="KW-1185">Reference proteome</keyword>
<sequence>MMIFRTVVAVIVAVMATTIASADSLSGTCYHNYRDNDNIQVQVSALTSVSTATPILYYSLPTCYPKKAIRSSPETLSEFILRDRKLLSPYEDLVTGEDIDCHVSVQRGECSR</sequence>
<dbReference type="Proteomes" id="UP000051952">
    <property type="component" value="Unassembled WGS sequence"/>
</dbReference>
<evidence type="ECO:0008006" key="4">
    <source>
        <dbReference type="Google" id="ProtNLM"/>
    </source>
</evidence>
<protein>
    <recommendedName>
        <fullName evidence="4">Transmembrane 9 superfamily member</fullName>
    </recommendedName>
</protein>
<evidence type="ECO:0000313" key="3">
    <source>
        <dbReference type="Proteomes" id="UP000051952"/>
    </source>
</evidence>
<dbReference type="VEuPathDB" id="TriTrypDB:BSAL_01840c"/>
<dbReference type="EMBL" id="CYKH01001743">
    <property type="protein sequence ID" value="CUI14980.1"/>
    <property type="molecule type" value="Genomic_DNA"/>
</dbReference>
<gene>
    <name evidence="2" type="ORF">BSAL_01840c</name>
</gene>